<dbReference type="Gene3D" id="2.130.10.30">
    <property type="entry name" value="Regulator of chromosome condensation 1/beta-lactamase-inhibitor protein II"/>
    <property type="match status" value="2"/>
</dbReference>
<feature type="compositionally biased region" description="Basic and acidic residues" evidence="4">
    <location>
        <begin position="23"/>
        <end position="32"/>
    </location>
</feature>
<protein>
    <recommendedName>
        <fullName evidence="5">RCC1-like domain-containing protein</fullName>
    </recommendedName>
</protein>
<evidence type="ECO:0000313" key="6">
    <source>
        <dbReference type="EMBL" id="CAK0868296.1"/>
    </source>
</evidence>
<organism evidence="6 7">
    <name type="scientific">Prorocentrum cordatum</name>
    <dbReference type="NCBI Taxonomy" id="2364126"/>
    <lineage>
        <taxon>Eukaryota</taxon>
        <taxon>Sar</taxon>
        <taxon>Alveolata</taxon>
        <taxon>Dinophyceae</taxon>
        <taxon>Prorocentrales</taxon>
        <taxon>Prorocentraceae</taxon>
        <taxon>Prorocentrum</taxon>
    </lineage>
</organism>
<name>A0ABN9V6V0_9DINO</name>
<feature type="region of interest" description="Disordered" evidence="4">
    <location>
        <begin position="403"/>
        <end position="465"/>
    </location>
</feature>
<feature type="repeat" description="RCC1" evidence="3">
    <location>
        <begin position="771"/>
        <end position="819"/>
    </location>
</feature>
<proteinExistence type="predicted"/>
<feature type="region of interest" description="Disordered" evidence="4">
    <location>
        <begin position="154"/>
        <end position="281"/>
    </location>
</feature>
<dbReference type="PROSITE" id="PS50012">
    <property type="entry name" value="RCC1_3"/>
    <property type="match status" value="6"/>
</dbReference>
<dbReference type="PANTHER" id="PTHR45982">
    <property type="entry name" value="REGULATOR OF CHROMOSOME CONDENSATION"/>
    <property type="match status" value="1"/>
</dbReference>
<evidence type="ECO:0000256" key="4">
    <source>
        <dbReference type="SAM" id="MobiDB-lite"/>
    </source>
</evidence>
<feature type="repeat" description="RCC1" evidence="3">
    <location>
        <begin position="922"/>
        <end position="972"/>
    </location>
</feature>
<dbReference type="EMBL" id="CAUYUJ010016730">
    <property type="protein sequence ID" value="CAK0868296.1"/>
    <property type="molecule type" value="Genomic_DNA"/>
</dbReference>
<accession>A0ABN9V6V0</accession>
<dbReference type="InterPro" id="IPR051553">
    <property type="entry name" value="Ran_GTPase-activating"/>
</dbReference>
<dbReference type="Pfam" id="PF13306">
    <property type="entry name" value="LRR_5"/>
    <property type="match status" value="1"/>
</dbReference>
<feature type="compositionally biased region" description="Basic and acidic residues" evidence="4">
    <location>
        <begin position="171"/>
        <end position="189"/>
    </location>
</feature>
<dbReference type="PRINTS" id="PR00633">
    <property type="entry name" value="RCCNDNSATION"/>
</dbReference>
<feature type="repeat" description="RCC1" evidence="3">
    <location>
        <begin position="869"/>
        <end position="921"/>
    </location>
</feature>
<dbReference type="InterPro" id="IPR032675">
    <property type="entry name" value="LRR_dom_sf"/>
</dbReference>
<feature type="region of interest" description="Disordered" evidence="4">
    <location>
        <begin position="1480"/>
        <end position="1539"/>
    </location>
</feature>
<feature type="domain" description="RCC1-like" evidence="5">
    <location>
        <begin position="728"/>
        <end position="1065"/>
    </location>
</feature>
<dbReference type="PROSITE" id="PS00626">
    <property type="entry name" value="RCC1_2"/>
    <property type="match status" value="1"/>
</dbReference>
<evidence type="ECO:0000256" key="3">
    <source>
        <dbReference type="PROSITE-ProRule" id="PRU00235"/>
    </source>
</evidence>
<comment type="caution">
    <text evidence="6">The sequence shown here is derived from an EMBL/GenBank/DDBJ whole genome shotgun (WGS) entry which is preliminary data.</text>
</comment>
<feature type="compositionally biased region" description="Low complexity" evidence="4">
    <location>
        <begin position="94"/>
        <end position="136"/>
    </location>
</feature>
<dbReference type="Proteomes" id="UP001189429">
    <property type="component" value="Unassembled WGS sequence"/>
</dbReference>
<evidence type="ECO:0000259" key="5">
    <source>
        <dbReference type="Pfam" id="PF25390"/>
    </source>
</evidence>
<dbReference type="Gene3D" id="3.80.10.10">
    <property type="entry name" value="Ribonuclease Inhibitor"/>
    <property type="match status" value="1"/>
</dbReference>
<feature type="compositionally biased region" description="Basic and acidic residues" evidence="4">
    <location>
        <begin position="39"/>
        <end position="54"/>
    </location>
</feature>
<feature type="compositionally biased region" description="Gly residues" evidence="4">
    <location>
        <begin position="84"/>
        <end position="93"/>
    </location>
</feature>
<dbReference type="Pfam" id="PF25390">
    <property type="entry name" value="WD40_RLD"/>
    <property type="match status" value="1"/>
</dbReference>
<sequence length="1539" mass="154385">MGPPRPRPGEEAPAKKKKKRRKEAAAEPKAERSGAATRRQPERERQGQLAERRRGAARRGRRGGGEEARGRRRSRKEGAQAGQSGKGGQGGQGAAARGLLPGAAPEGAAARGLLPGAAPEGSVAAPAAAAAAEPGARGGVQLAVHAGGAEVPVAGEAHVRPREAGGAGAAEARRLRAREADLRPREAGRRGLWPGEASRRSARADDNGRGESSARADPSLLLAPRGGRTETSRCGSARDPEATPTRPQAGGPRSGRPCTTRASRSHGAATPGGDGAPLCNEPCAPGLPPALARRRQLQPGAAADAAQAPPALGECSARALSAGASPVGACAEGCPEVPKGFAEVQRPAALSWHARGERGPAGPAGPAGYRGARPGRMAAAAAAGEDGALRLLWDFLEEASWRRTRGRRRPPQPRPGALGSRGPGDAGASGSAAAAAGAAGPGRCPAGGRAPGPAGGPPRGEVLPGPPAVALPAALRRAGAALPPVARALQGALEWPWNAPRQHPDPPGHLSYGKCAVELVGLRKGEDPASAQPSFYGTAVTLCPGVETIPPYAFQACSMLASVELPDSLTAIGEFAFEQTGLVDVTVPDGVTSIGMFAFFNAADLVSVVLPSSLTTIGLWAFVGTGLVEVTIPGSVTSIGNDAFDIATLTTVYLPGHDAEEAAGFAAAFGDADPTIQVATGTETSTSRAIFVVDQHLAGAHHHGDQQEAEEHFTGTRGRLRRGQELRGAAGRSGLGDPVVGTPTMVMVDVQTVSASQGLSGEFTVFLTTDGAVRSLGSNEVGQLGDGTFEEKGSLVTVFDAGVQAVSAGDGFFASLLQDGSVMAAGQNTNGQLGDGTTVTSSSPQRSHIDDVSAISAGWWHLVFLKTDGTAHATGKGESLNAGALGDGGAADRATPVQVLSVTDVRAVAAGKSHTLLLRQNGEVWGTGQNWNGELGLGSTESPVLSPLKNTIMSGVQAIAAGVGCSFFVKADGTAWATGSNANGKLGDGTTQSRSSPVQVLDGVQSVSSQNDHTLFVKADGTAYAAGENLYGQLGTGRYGLTHEPGRTVMEKVISAVAGPYHSFFLTNGSISYNFAAPCPAGTSVGAVDGVEVTLETWIPHQGERSIRCPDGSLGSLDVKCWAGRITVVQDSCAATTTVAGCDAGEVASAAGIEVVLTAPLQHQGLKAVGCSGGYVGAAVVECSEGSLRVAENHCAAAATAAPTPAAAAGCAPGQAASAGGAATAGLPEPLPDGGLAVVPCGGGRAGGAAVECSAGSLRVLVERCGAAPAATAAPTPAPTEAGQSAADAHVEVALAAPLPHGALGVAACPEGTVGGAVVRCSEGELELVQSHCAAAPAPAPTPPDCQVGQAASGVQANMFNVNATLVAPLPQGKMRIVNCTAGWVGLAVVECMQGGTHEVVENRCSYPASAPTPTPAACEPGVVAPPSFGSASGAAVASESLTSPLEHGGLVVVDCSDGYVGSVVVECSQGGLRVLLHNCRPTPPRPVRPRPRPRRPPAAGRAPAPPRRRGSSSPSRPRWRTGRCGPCPAPTATPARPC</sequence>
<evidence type="ECO:0000313" key="7">
    <source>
        <dbReference type="Proteomes" id="UP001189429"/>
    </source>
</evidence>
<feature type="region of interest" description="Disordered" evidence="4">
    <location>
        <begin position="1"/>
        <end position="136"/>
    </location>
</feature>
<keyword evidence="7" id="KW-1185">Reference proteome</keyword>
<keyword evidence="2" id="KW-0677">Repeat</keyword>
<keyword evidence="1" id="KW-0344">Guanine-nucleotide releasing factor</keyword>
<feature type="compositionally biased region" description="Pro residues" evidence="4">
    <location>
        <begin position="1528"/>
        <end position="1539"/>
    </location>
</feature>
<dbReference type="SUPFAM" id="SSF50985">
    <property type="entry name" value="RCC1/BLIP-II"/>
    <property type="match status" value="1"/>
</dbReference>
<dbReference type="InterPro" id="IPR009091">
    <property type="entry name" value="RCC1/BLIP-II"/>
</dbReference>
<gene>
    <name evidence="6" type="ORF">PCOR1329_LOCUS54994</name>
</gene>
<feature type="repeat" description="RCC1" evidence="3">
    <location>
        <begin position="1021"/>
        <end position="1069"/>
    </location>
</feature>
<dbReference type="PANTHER" id="PTHR45982:SF1">
    <property type="entry name" value="REGULATOR OF CHROMOSOME CONDENSATION"/>
    <property type="match status" value="1"/>
</dbReference>
<feature type="repeat" description="RCC1" evidence="3">
    <location>
        <begin position="820"/>
        <end position="868"/>
    </location>
</feature>
<dbReference type="InterPro" id="IPR058923">
    <property type="entry name" value="RCC1-like_dom"/>
</dbReference>
<feature type="compositionally biased region" description="Basic and acidic residues" evidence="4">
    <location>
        <begin position="227"/>
        <end position="241"/>
    </location>
</feature>
<reference evidence="6" key="1">
    <citation type="submission" date="2023-10" db="EMBL/GenBank/DDBJ databases">
        <authorList>
            <person name="Chen Y."/>
            <person name="Shah S."/>
            <person name="Dougan E. K."/>
            <person name="Thang M."/>
            <person name="Chan C."/>
        </authorList>
    </citation>
    <scope>NUCLEOTIDE SEQUENCE [LARGE SCALE GENOMIC DNA]</scope>
</reference>
<dbReference type="InterPro" id="IPR000408">
    <property type="entry name" value="Reg_chr_condens"/>
</dbReference>
<feature type="compositionally biased region" description="Low complexity" evidence="4">
    <location>
        <begin position="1512"/>
        <end position="1527"/>
    </location>
</feature>
<evidence type="ECO:0000256" key="2">
    <source>
        <dbReference type="ARBA" id="ARBA00022737"/>
    </source>
</evidence>
<dbReference type="InterPro" id="IPR026906">
    <property type="entry name" value="LRR_5"/>
</dbReference>
<feature type="compositionally biased region" description="Low complexity" evidence="4">
    <location>
        <begin position="428"/>
        <end position="452"/>
    </location>
</feature>
<feature type="repeat" description="RCC1" evidence="3">
    <location>
        <begin position="973"/>
        <end position="1020"/>
    </location>
</feature>
<feature type="compositionally biased region" description="Basic and acidic residues" evidence="4">
    <location>
        <begin position="197"/>
        <end position="214"/>
    </location>
</feature>
<evidence type="ECO:0000256" key="1">
    <source>
        <dbReference type="ARBA" id="ARBA00022658"/>
    </source>
</evidence>